<dbReference type="Gene3D" id="1.20.5.170">
    <property type="match status" value="1"/>
</dbReference>
<feature type="region of interest" description="Disordered" evidence="7">
    <location>
        <begin position="420"/>
        <end position="446"/>
    </location>
</feature>
<dbReference type="InterPro" id="IPR046347">
    <property type="entry name" value="bZIP_sf"/>
</dbReference>
<accession>A0ABQ8FNT2</accession>
<feature type="region of interest" description="Disordered" evidence="7">
    <location>
        <begin position="76"/>
        <end position="105"/>
    </location>
</feature>
<evidence type="ECO:0000313" key="9">
    <source>
        <dbReference type="EMBL" id="KAH6601530.1"/>
    </source>
</evidence>
<evidence type="ECO:0000256" key="2">
    <source>
        <dbReference type="ARBA" id="ARBA00023015"/>
    </source>
</evidence>
<keyword evidence="3" id="KW-0238">DNA-binding</keyword>
<evidence type="ECO:0000256" key="3">
    <source>
        <dbReference type="ARBA" id="ARBA00023125"/>
    </source>
</evidence>
<organism evidence="9 10">
    <name type="scientific">Batrachochytrium salamandrivorans</name>
    <dbReference type="NCBI Taxonomy" id="1357716"/>
    <lineage>
        <taxon>Eukaryota</taxon>
        <taxon>Fungi</taxon>
        <taxon>Fungi incertae sedis</taxon>
        <taxon>Chytridiomycota</taxon>
        <taxon>Chytridiomycota incertae sedis</taxon>
        <taxon>Chytridiomycetes</taxon>
        <taxon>Rhizophydiales</taxon>
        <taxon>Rhizophydiales incertae sedis</taxon>
        <taxon>Batrachochytrium</taxon>
    </lineage>
</organism>
<gene>
    <name evidence="9" type="ORF">BASA50_001568</name>
</gene>
<dbReference type="SUPFAM" id="SSF57959">
    <property type="entry name" value="Leucine zipper domain"/>
    <property type="match status" value="1"/>
</dbReference>
<comment type="caution">
    <text evidence="9">The sequence shown here is derived from an EMBL/GenBank/DDBJ whole genome shotgun (WGS) entry which is preliminary data.</text>
</comment>
<feature type="coiled-coil region" evidence="6">
    <location>
        <begin position="448"/>
        <end position="475"/>
    </location>
</feature>
<keyword evidence="5" id="KW-0539">Nucleus</keyword>
<evidence type="ECO:0000259" key="8">
    <source>
        <dbReference type="PROSITE" id="PS00036"/>
    </source>
</evidence>
<keyword evidence="2" id="KW-0805">Transcription regulation</keyword>
<sequence>MREDIPDYISLLNMDLTAMTNASTEHHLSSAIYSSQPSQAASMSMAAGTKAVPEVRAAIGGSMTNDQGFSIREQTGALSSGRVSSSQGLVDMTPEQQQSSQKKAAGLDMSFSETSTLDAALGLAISSPSRSAFTSTIDVYGLNTFPNDSTANQSQQQLSSDLDFWLTANFEDDDGFNRDVGLAASKMDTQFDMAGLIGNTASSQTASAVTSHALSASASASVPLSLSHSNISLLSFQQQQENLQQQQRLWQMHQDHQINLAQQQQASSLAIKPALLQQYIASLIASSIKNQPSTSLQIQTEAENNLFFQQLLASAAPTAPFSTSATSDLASFSSSLSSTTSAVPPFQASSAPLHVPSQSRPSFPSLLGDVLVDSINPVQPTTQTLEASMTHPRSATPPAVDSEVTPGLLSSLKGKLAPKDIAESEDLNKRRRNTAASARFRAKKKAREQAVENTAKSMTDRVQHLEDRLRAQDMEIRWLRHLVTDRDNSKSLASIYEENGLKLVSGTSAYMDDTPSTFTSPTASVKQVRSIAAAEPSKV</sequence>
<evidence type="ECO:0000256" key="6">
    <source>
        <dbReference type="SAM" id="Coils"/>
    </source>
</evidence>
<dbReference type="EMBL" id="JAFCIX010000004">
    <property type="protein sequence ID" value="KAH6601530.1"/>
    <property type="molecule type" value="Genomic_DNA"/>
</dbReference>
<dbReference type="Pfam" id="PF07716">
    <property type="entry name" value="bZIP_2"/>
    <property type="match status" value="1"/>
</dbReference>
<evidence type="ECO:0000256" key="4">
    <source>
        <dbReference type="ARBA" id="ARBA00023163"/>
    </source>
</evidence>
<keyword evidence="10" id="KW-1185">Reference proteome</keyword>
<evidence type="ECO:0000256" key="5">
    <source>
        <dbReference type="ARBA" id="ARBA00023242"/>
    </source>
</evidence>
<reference evidence="9 10" key="1">
    <citation type="submission" date="2021-02" db="EMBL/GenBank/DDBJ databases">
        <title>Variation within the Batrachochytrium salamandrivorans European outbreak.</title>
        <authorList>
            <person name="Kelly M."/>
            <person name="Pasmans F."/>
            <person name="Shea T.P."/>
            <person name="Munoz J.F."/>
            <person name="Carranza S."/>
            <person name="Cuomo C.A."/>
            <person name="Martel A."/>
        </authorList>
    </citation>
    <scope>NUCLEOTIDE SEQUENCE [LARGE SCALE GENOMIC DNA]</scope>
    <source>
        <strain evidence="9 10">AMFP18/2</strain>
    </source>
</reference>
<protein>
    <recommendedName>
        <fullName evidence="8">BZIP domain-containing protein</fullName>
    </recommendedName>
</protein>
<feature type="compositionally biased region" description="Polar residues" evidence="7">
    <location>
        <begin position="76"/>
        <end position="102"/>
    </location>
</feature>
<evidence type="ECO:0000313" key="10">
    <source>
        <dbReference type="Proteomes" id="UP001648503"/>
    </source>
</evidence>
<evidence type="ECO:0000256" key="7">
    <source>
        <dbReference type="SAM" id="MobiDB-lite"/>
    </source>
</evidence>
<feature type="domain" description="BZIP" evidence="8">
    <location>
        <begin position="429"/>
        <end position="443"/>
    </location>
</feature>
<keyword evidence="6" id="KW-0175">Coiled coil</keyword>
<evidence type="ECO:0000256" key="1">
    <source>
        <dbReference type="ARBA" id="ARBA00004123"/>
    </source>
</evidence>
<feature type="compositionally biased region" description="Polar residues" evidence="7">
    <location>
        <begin position="384"/>
        <end position="393"/>
    </location>
</feature>
<dbReference type="InterPro" id="IPR004827">
    <property type="entry name" value="bZIP"/>
</dbReference>
<dbReference type="Proteomes" id="UP001648503">
    <property type="component" value="Unassembled WGS sequence"/>
</dbReference>
<dbReference type="CDD" id="cd14705">
    <property type="entry name" value="bZIP_Zip1"/>
    <property type="match status" value="1"/>
</dbReference>
<keyword evidence="4" id="KW-0804">Transcription</keyword>
<feature type="region of interest" description="Disordered" evidence="7">
    <location>
        <begin position="518"/>
        <end position="539"/>
    </location>
</feature>
<dbReference type="PROSITE" id="PS00036">
    <property type="entry name" value="BZIP_BASIC"/>
    <property type="match status" value="1"/>
</dbReference>
<feature type="compositionally biased region" description="Polar residues" evidence="7">
    <location>
        <begin position="518"/>
        <end position="527"/>
    </location>
</feature>
<dbReference type="PANTHER" id="PTHR13044">
    <property type="entry name" value="ACTIVATING TRANSCRIPTION FACTOR ATF 4/5"/>
    <property type="match status" value="1"/>
</dbReference>
<dbReference type="PANTHER" id="PTHR13044:SF14">
    <property type="entry name" value="CRYPTOCEPHAL, ISOFORM A"/>
    <property type="match status" value="1"/>
</dbReference>
<name>A0ABQ8FNT2_9FUNG</name>
<feature type="region of interest" description="Disordered" evidence="7">
    <location>
        <begin position="384"/>
        <end position="405"/>
    </location>
</feature>
<proteinExistence type="predicted"/>
<comment type="subcellular location">
    <subcellularLocation>
        <location evidence="1">Nucleus</location>
    </subcellularLocation>
</comment>